<comment type="similarity">
    <text evidence="3">Belongs to the ribose-phosphate pyrophosphokinase family.</text>
</comment>
<keyword evidence="7" id="KW-0545">Nucleotide biosynthesis</keyword>
<dbReference type="PANTHER" id="PTHR10210:SF32">
    <property type="entry name" value="RIBOSE-PHOSPHATE PYROPHOSPHOKINASE 2"/>
    <property type="match status" value="1"/>
</dbReference>
<dbReference type="EMBL" id="BRYA01000190">
    <property type="protein sequence ID" value="GMI43259.1"/>
    <property type="molecule type" value="Genomic_DNA"/>
</dbReference>
<comment type="caution">
    <text evidence="15">The sequence shown here is derived from an EMBL/GenBank/DDBJ whole genome shotgun (WGS) entry which is preliminary data.</text>
</comment>
<dbReference type="Proteomes" id="UP001165065">
    <property type="component" value="Unassembled WGS sequence"/>
</dbReference>
<evidence type="ECO:0000256" key="7">
    <source>
        <dbReference type="ARBA" id="ARBA00022727"/>
    </source>
</evidence>
<keyword evidence="10" id="KW-0067">ATP-binding</keyword>
<keyword evidence="11" id="KW-0460">Magnesium</keyword>
<proteinExistence type="inferred from homology"/>
<accession>A0A9W7GCQ2</accession>
<evidence type="ECO:0000256" key="2">
    <source>
        <dbReference type="ARBA" id="ARBA00004996"/>
    </source>
</evidence>
<keyword evidence="8" id="KW-0547">Nucleotide-binding</keyword>
<dbReference type="InterPro" id="IPR000836">
    <property type="entry name" value="PRTase_dom"/>
</dbReference>
<feature type="region of interest" description="Disordered" evidence="13">
    <location>
        <begin position="68"/>
        <end position="90"/>
    </location>
</feature>
<dbReference type="CDD" id="cd06223">
    <property type="entry name" value="PRTases_typeI"/>
    <property type="match status" value="1"/>
</dbReference>
<dbReference type="GO" id="GO:0006015">
    <property type="term" value="P:5-phosphoribose 1-diphosphate biosynthetic process"/>
    <property type="evidence" value="ECO:0007669"/>
    <property type="project" value="TreeGrafter"/>
</dbReference>
<dbReference type="Pfam" id="PF14572">
    <property type="entry name" value="Pribosyl_synth"/>
    <property type="match status" value="1"/>
</dbReference>
<evidence type="ECO:0000313" key="15">
    <source>
        <dbReference type="EMBL" id="GMI43259.1"/>
    </source>
</evidence>
<dbReference type="GO" id="GO:0002189">
    <property type="term" value="C:ribose phosphate diphosphokinase complex"/>
    <property type="evidence" value="ECO:0007669"/>
    <property type="project" value="TreeGrafter"/>
</dbReference>
<sequence>MFSKLATRLAPIAVGTGIGYTCFTDIPDVAPLASKFNSFDGLRVSAAARAMPVTAACDAKDPHKFGAAEAAEPEVSKEQQRANKARKSNGGMKVFSGNGNMALASEISKMLGLNLGKATVGRFNDGECNVMVHENVRGKDVYVIQPTCPPVNENLMELLLMVSTLRRASARRITVVLPYYGYARQDRKMQARVPISAADVARLLEAMGIDRVVAVDLHCGQIQGFFGPRVPVDNLDGGIVGINYFGDKDLHNPVIVSPDAGGVYRAKKFKEGLSHKFDGLGDIGLAMIIKQRARAGTVDSMDLVGDVKDCDCIIVDDMIDTAGTLCKAADVLIDKGAKRVYAFASHALLSGPGNDRIANSSMEECVVLNTIPTTAQREANEKLTELSVAPLLAQAIFNIHAKKSISALFK</sequence>
<evidence type="ECO:0000259" key="14">
    <source>
        <dbReference type="Pfam" id="PF13793"/>
    </source>
</evidence>
<dbReference type="NCBIfam" id="NF002320">
    <property type="entry name" value="PRK01259.1"/>
    <property type="match status" value="1"/>
</dbReference>
<evidence type="ECO:0000256" key="3">
    <source>
        <dbReference type="ARBA" id="ARBA00006478"/>
    </source>
</evidence>
<dbReference type="GO" id="GO:0000287">
    <property type="term" value="F:magnesium ion binding"/>
    <property type="evidence" value="ECO:0007669"/>
    <property type="project" value="InterPro"/>
</dbReference>
<dbReference type="GO" id="GO:0006164">
    <property type="term" value="P:purine nucleotide biosynthetic process"/>
    <property type="evidence" value="ECO:0007669"/>
    <property type="project" value="TreeGrafter"/>
</dbReference>
<evidence type="ECO:0000256" key="12">
    <source>
        <dbReference type="ARBA" id="ARBA00049535"/>
    </source>
</evidence>
<keyword evidence="9" id="KW-0418">Kinase</keyword>
<dbReference type="PANTHER" id="PTHR10210">
    <property type="entry name" value="RIBOSE-PHOSPHATE DIPHOSPHOKINASE FAMILY MEMBER"/>
    <property type="match status" value="1"/>
</dbReference>
<dbReference type="InterPro" id="IPR029057">
    <property type="entry name" value="PRTase-like"/>
</dbReference>
<evidence type="ECO:0000313" key="16">
    <source>
        <dbReference type="Proteomes" id="UP001165065"/>
    </source>
</evidence>
<dbReference type="NCBIfam" id="TIGR01251">
    <property type="entry name" value="ribP_PPkin"/>
    <property type="match status" value="1"/>
</dbReference>
<evidence type="ECO:0000256" key="11">
    <source>
        <dbReference type="ARBA" id="ARBA00022842"/>
    </source>
</evidence>
<dbReference type="GO" id="GO:0005737">
    <property type="term" value="C:cytoplasm"/>
    <property type="evidence" value="ECO:0007669"/>
    <property type="project" value="TreeGrafter"/>
</dbReference>
<dbReference type="EC" id="2.7.6.1" evidence="4"/>
<evidence type="ECO:0000256" key="4">
    <source>
        <dbReference type="ARBA" id="ARBA00013247"/>
    </source>
</evidence>
<comment type="pathway">
    <text evidence="2">Metabolic intermediate biosynthesis; 5-phospho-alpha-D-ribose 1-diphosphate biosynthesis; 5-phospho-alpha-D-ribose 1-diphosphate from D-ribose 5-phosphate (route I): step 1/1.</text>
</comment>
<dbReference type="SUPFAM" id="SSF53271">
    <property type="entry name" value="PRTase-like"/>
    <property type="match status" value="1"/>
</dbReference>
<keyword evidence="5" id="KW-0808">Transferase</keyword>
<dbReference type="Gene3D" id="3.40.50.2020">
    <property type="match status" value="2"/>
</dbReference>
<dbReference type="SMART" id="SM01400">
    <property type="entry name" value="Pribosyltran_N"/>
    <property type="match status" value="1"/>
</dbReference>
<dbReference type="InterPro" id="IPR029099">
    <property type="entry name" value="Pribosyltran_N"/>
</dbReference>
<dbReference type="Pfam" id="PF13793">
    <property type="entry name" value="Pribosyltran_N"/>
    <property type="match status" value="1"/>
</dbReference>
<gene>
    <name evidence="15" type="ORF">TrCOL_g2634</name>
</gene>
<evidence type="ECO:0000256" key="1">
    <source>
        <dbReference type="ARBA" id="ARBA00001946"/>
    </source>
</evidence>
<dbReference type="GO" id="GO:0005524">
    <property type="term" value="F:ATP binding"/>
    <property type="evidence" value="ECO:0007669"/>
    <property type="project" value="UniProtKB-KW"/>
</dbReference>
<evidence type="ECO:0000256" key="9">
    <source>
        <dbReference type="ARBA" id="ARBA00022777"/>
    </source>
</evidence>
<dbReference type="FunFam" id="3.40.50.2020:FF:000037">
    <property type="entry name" value="Phosphoribosylpyrophosphate synthetase"/>
    <property type="match status" value="1"/>
</dbReference>
<dbReference type="FunFam" id="3.40.50.2020:FF:000001">
    <property type="entry name" value="Ribose-phosphate pyrophosphokinase"/>
    <property type="match status" value="1"/>
</dbReference>
<dbReference type="GO" id="GO:0016301">
    <property type="term" value="F:kinase activity"/>
    <property type="evidence" value="ECO:0007669"/>
    <property type="project" value="UniProtKB-KW"/>
</dbReference>
<evidence type="ECO:0000256" key="5">
    <source>
        <dbReference type="ARBA" id="ARBA00022679"/>
    </source>
</evidence>
<dbReference type="GO" id="GO:0004749">
    <property type="term" value="F:ribose phosphate diphosphokinase activity"/>
    <property type="evidence" value="ECO:0007669"/>
    <property type="project" value="UniProtKB-EC"/>
</dbReference>
<reference evidence="16" key="1">
    <citation type="journal article" date="2023" name="Commun. Biol.">
        <title>Genome analysis of Parmales, the sister group of diatoms, reveals the evolutionary specialization of diatoms from phago-mixotrophs to photoautotrophs.</title>
        <authorList>
            <person name="Ban H."/>
            <person name="Sato S."/>
            <person name="Yoshikawa S."/>
            <person name="Yamada K."/>
            <person name="Nakamura Y."/>
            <person name="Ichinomiya M."/>
            <person name="Sato N."/>
            <person name="Blanc-Mathieu R."/>
            <person name="Endo H."/>
            <person name="Kuwata A."/>
            <person name="Ogata H."/>
        </authorList>
    </citation>
    <scope>NUCLEOTIDE SEQUENCE [LARGE SCALE GENOMIC DNA]</scope>
</reference>
<evidence type="ECO:0000256" key="6">
    <source>
        <dbReference type="ARBA" id="ARBA00022723"/>
    </source>
</evidence>
<evidence type="ECO:0000256" key="8">
    <source>
        <dbReference type="ARBA" id="ARBA00022741"/>
    </source>
</evidence>
<keyword evidence="16" id="KW-1185">Reference proteome</keyword>
<dbReference type="InterPro" id="IPR005946">
    <property type="entry name" value="Rib-P_diPkinase"/>
</dbReference>
<dbReference type="AlphaFoldDB" id="A0A9W7GCQ2"/>
<comment type="catalytic activity">
    <reaction evidence="12">
        <text>D-ribose 5-phosphate + ATP = 5-phospho-alpha-D-ribose 1-diphosphate + AMP + H(+)</text>
        <dbReference type="Rhea" id="RHEA:15609"/>
        <dbReference type="ChEBI" id="CHEBI:15378"/>
        <dbReference type="ChEBI" id="CHEBI:30616"/>
        <dbReference type="ChEBI" id="CHEBI:58017"/>
        <dbReference type="ChEBI" id="CHEBI:78346"/>
        <dbReference type="ChEBI" id="CHEBI:456215"/>
        <dbReference type="EC" id="2.7.6.1"/>
    </reaction>
</comment>
<protein>
    <recommendedName>
        <fullName evidence="4">ribose-phosphate diphosphokinase</fullName>
        <ecNumber evidence="4">2.7.6.1</ecNumber>
    </recommendedName>
</protein>
<name>A0A9W7GCQ2_9STRA</name>
<comment type="cofactor">
    <cofactor evidence="1">
        <name>Mg(2+)</name>
        <dbReference type="ChEBI" id="CHEBI:18420"/>
    </cofactor>
</comment>
<feature type="domain" description="Ribose-phosphate pyrophosphokinase N-terminal" evidence="14">
    <location>
        <begin position="92"/>
        <end position="208"/>
    </location>
</feature>
<dbReference type="OrthoDB" id="413572at2759"/>
<keyword evidence="6" id="KW-0479">Metal-binding</keyword>
<evidence type="ECO:0000256" key="10">
    <source>
        <dbReference type="ARBA" id="ARBA00022840"/>
    </source>
</evidence>
<evidence type="ECO:0000256" key="13">
    <source>
        <dbReference type="SAM" id="MobiDB-lite"/>
    </source>
</evidence>
<organism evidence="15 16">
    <name type="scientific">Triparma columacea</name>
    <dbReference type="NCBI Taxonomy" id="722753"/>
    <lineage>
        <taxon>Eukaryota</taxon>
        <taxon>Sar</taxon>
        <taxon>Stramenopiles</taxon>
        <taxon>Ochrophyta</taxon>
        <taxon>Bolidophyceae</taxon>
        <taxon>Parmales</taxon>
        <taxon>Triparmaceae</taxon>
        <taxon>Triparma</taxon>
    </lineage>
</organism>